<keyword evidence="3 7" id="KW-0479">Metal-binding</keyword>
<keyword evidence="2 7" id="KW-0349">Heme</keyword>
<reference evidence="9 10" key="1">
    <citation type="submission" date="2019-12" db="EMBL/GenBank/DDBJ databases">
        <title>Nocardia sp. nov. ET3-3 isolated from soil.</title>
        <authorList>
            <person name="Kanchanasin P."/>
            <person name="Tanasupawat S."/>
            <person name="Yuki M."/>
            <person name="Kudo T."/>
        </authorList>
    </citation>
    <scope>NUCLEOTIDE SEQUENCE [LARGE SCALE GENOMIC DNA]</scope>
    <source>
        <strain evidence="9 10">ET3-3</strain>
    </source>
</reference>
<protein>
    <submittedName>
        <fullName evidence="9">Cytochrome P450</fullName>
    </submittedName>
</protein>
<feature type="binding site" description="axial binding residue" evidence="7">
    <location>
        <position position="471"/>
    </location>
    <ligand>
        <name>heme</name>
        <dbReference type="ChEBI" id="CHEBI:30413"/>
    </ligand>
    <ligandPart>
        <name>Fe</name>
        <dbReference type="ChEBI" id="CHEBI:18248"/>
    </ligandPart>
</feature>
<keyword evidence="6 8" id="KW-0503">Monooxygenase</keyword>
<evidence type="ECO:0000256" key="6">
    <source>
        <dbReference type="ARBA" id="ARBA00023033"/>
    </source>
</evidence>
<dbReference type="GO" id="GO:0016705">
    <property type="term" value="F:oxidoreductase activity, acting on paired donors, with incorporation or reduction of molecular oxygen"/>
    <property type="evidence" value="ECO:0007669"/>
    <property type="project" value="InterPro"/>
</dbReference>
<dbReference type="InterPro" id="IPR017972">
    <property type="entry name" value="Cyt_P450_CS"/>
</dbReference>
<gene>
    <name evidence="9" type="ORF">GPX89_01440</name>
</gene>
<keyword evidence="4 8" id="KW-0560">Oxidoreductase</keyword>
<dbReference type="PROSITE" id="PS00086">
    <property type="entry name" value="CYTOCHROME_P450"/>
    <property type="match status" value="1"/>
</dbReference>
<evidence type="ECO:0000313" key="10">
    <source>
        <dbReference type="Proteomes" id="UP000466794"/>
    </source>
</evidence>
<dbReference type="GO" id="GO:0004497">
    <property type="term" value="F:monooxygenase activity"/>
    <property type="evidence" value="ECO:0007669"/>
    <property type="project" value="UniProtKB-KW"/>
</dbReference>
<dbReference type="PRINTS" id="PR00465">
    <property type="entry name" value="EP450IV"/>
</dbReference>
<comment type="caution">
    <text evidence="9">The sequence shown here is derived from an EMBL/GenBank/DDBJ whole genome shotgun (WGS) entry which is preliminary data.</text>
</comment>
<dbReference type="Pfam" id="PF00067">
    <property type="entry name" value="p450"/>
    <property type="match status" value="1"/>
</dbReference>
<organism evidence="9 10">
    <name type="scientific">Nocardia terrae</name>
    <dbReference type="NCBI Taxonomy" id="2675851"/>
    <lineage>
        <taxon>Bacteria</taxon>
        <taxon>Bacillati</taxon>
        <taxon>Actinomycetota</taxon>
        <taxon>Actinomycetes</taxon>
        <taxon>Mycobacteriales</taxon>
        <taxon>Nocardiaceae</taxon>
        <taxon>Nocardia</taxon>
    </lineage>
</organism>
<dbReference type="Gene3D" id="1.10.630.10">
    <property type="entry name" value="Cytochrome P450"/>
    <property type="match status" value="1"/>
</dbReference>
<dbReference type="GO" id="GO:0005506">
    <property type="term" value="F:iron ion binding"/>
    <property type="evidence" value="ECO:0007669"/>
    <property type="project" value="InterPro"/>
</dbReference>
<evidence type="ECO:0000256" key="3">
    <source>
        <dbReference type="ARBA" id="ARBA00022723"/>
    </source>
</evidence>
<evidence type="ECO:0000256" key="2">
    <source>
        <dbReference type="ARBA" id="ARBA00022617"/>
    </source>
</evidence>
<evidence type="ECO:0000256" key="8">
    <source>
        <dbReference type="RuleBase" id="RU000461"/>
    </source>
</evidence>
<accession>A0A7K1UNJ7</accession>
<dbReference type="Proteomes" id="UP000466794">
    <property type="component" value="Unassembled WGS sequence"/>
</dbReference>
<dbReference type="InterPro" id="IPR002403">
    <property type="entry name" value="Cyt_P450_E_grp-IV"/>
</dbReference>
<comment type="similarity">
    <text evidence="1 8">Belongs to the cytochrome P450 family.</text>
</comment>
<keyword evidence="5 7" id="KW-0408">Iron</keyword>
<dbReference type="SUPFAM" id="SSF48264">
    <property type="entry name" value="Cytochrome P450"/>
    <property type="match status" value="1"/>
</dbReference>
<dbReference type="AlphaFoldDB" id="A0A7K1UNJ7"/>
<proteinExistence type="inferred from homology"/>
<dbReference type="EMBL" id="WRPP01000001">
    <property type="protein sequence ID" value="MVU75904.1"/>
    <property type="molecule type" value="Genomic_DNA"/>
</dbReference>
<keyword evidence="10" id="KW-1185">Reference proteome</keyword>
<evidence type="ECO:0000313" key="9">
    <source>
        <dbReference type="EMBL" id="MVU75904.1"/>
    </source>
</evidence>
<dbReference type="PANTHER" id="PTHR24291:SF50">
    <property type="entry name" value="BIFUNCTIONAL ALBAFLAVENONE MONOOXYGENASE_TERPENE SYNTHASE"/>
    <property type="match status" value="1"/>
</dbReference>
<comment type="cofactor">
    <cofactor evidence="7">
        <name>heme</name>
        <dbReference type="ChEBI" id="CHEBI:30413"/>
    </cofactor>
</comment>
<dbReference type="InterPro" id="IPR050196">
    <property type="entry name" value="Cytochrome_P450_Monoox"/>
</dbReference>
<dbReference type="InterPro" id="IPR036396">
    <property type="entry name" value="Cyt_P450_sf"/>
</dbReference>
<dbReference type="InterPro" id="IPR001128">
    <property type="entry name" value="Cyt_P450"/>
</dbReference>
<evidence type="ECO:0000256" key="5">
    <source>
        <dbReference type="ARBA" id="ARBA00023004"/>
    </source>
</evidence>
<name>A0A7K1UNJ7_9NOCA</name>
<evidence type="ECO:0000256" key="4">
    <source>
        <dbReference type="ARBA" id="ARBA00023002"/>
    </source>
</evidence>
<dbReference type="PRINTS" id="PR00385">
    <property type="entry name" value="P450"/>
</dbReference>
<dbReference type="PANTHER" id="PTHR24291">
    <property type="entry name" value="CYTOCHROME P450 FAMILY 4"/>
    <property type="match status" value="1"/>
</dbReference>
<dbReference type="GO" id="GO:0020037">
    <property type="term" value="F:heme binding"/>
    <property type="evidence" value="ECO:0007669"/>
    <property type="project" value="InterPro"/>
</dbReference>
<evidence type="ECO:0000256" key="1">
    <source>
        <dbReference type="ARBA" id="ARBA00010617"/>
    </source>
</evidence>
<sequence>MATMLFGFGDKVGSPVARERNSWLLWPKPAPFRQSMIGPSPAITSSPRVVARSARQIWSTFAMTSTATVTPIAHRTVSHAAPTAPGAIPLLGHWPRFGRRPYRFLSTLAAVGPVVRVRIPGYDTYVVTDPELVREAFVALSDQGLMIERAEALLGEGVTVLQGQRHRRERRMIAPAFAKSRIARYAAVMTRLGAERAASWRNGDFLAVNEQMHDLALRTVAGSLFTGELGSETAEHIHRLLPPVMTLLSRRVTRPAWIDRLPLPGNRRFDRLVVQMKAATGAIIAAYRAELAADPDLDHGDLLDTLLKARDESGGALTDSQVHDELINFLVGGTEAIGATLAWVFHELGQNPEVEAALHAEVDAVLRADGPARAAEFGDLAELEVTKRIVLETLRKYSPWLTVRHVPTPYTLGGVEIPGGSMLFVCPVAVHRDPAIHPDPQRFDPDRWLPERMADMSKGAHIPFGMGARQCPGNVFALTEIALQVATLSAHWRLRPVPGIPVRETVIGALVHPEKLLMRAEAR</sequence>
<evidence type="ECO:0000256" key="7">
    <source>
        <dbReference type="PIRSR" id="PIRSR602403-1"/>
    </source>
</evidence>